<feature type="signal peptide" evidence="1">
    <location>
        <begin position="1"/>
        <end position="23"/>
    </location>
</feature>
<name>A0A1Y1XGI1_9FUNG</name>
<evidence type="ECO:0000313" key="3">
    <source>
        <dbReference type="Proteomes" id="UP000193944"/>
    </source>
</evidence>
<protein>
    <submittedName>
        <fullName evidence="2">Uncharacterized protein</fullName>
    </submittedName>
</protein>
<sequence>MKMKLANLKLILLVIGLLITASSAPIENPEVSLPDLDKVSTPIEYKYYPHIGTGAASIENDMANASKIRMTPRGKGN</sequence>
<organism evidence="2 3">
    <name type="scientific">Anaeromyces robustus</name>
    <dbReference type="NCBI Taxonomy" id="1754192"/>
    <lineage>
        <taxon>Eukaryota</taxon>
        <taxon>Fungi</taxon>
        <taxon>Fungi incertae sedis</taxon>
        <taxon>Chytridiomycota</taxon>
        <taxon>Chytridiomycota incertae sedis</taxon>
        <taxon>Neocallimastigomycetes</taxon>
        <taxon>Neocallimastigales</taxon>
        <taxon>Neocallimastigaceae</taxon>
        <taxon>Anaeromyces</taxon>
    </lineage>
</organism>
<comment type="caution">
    <text evidence="2">The sequence shown here is derived from an EMBL/GenBank/DDBJ whole genome shotgun (WGS) entry which is preliminary data.</text>
</comment>
<proteinExistence type="predicted"/>
<dbReference type="AlphaFoldDB" id="A0A1Y1XGI1"/>
<reference evidence="2 3" key="2">
    <citation type="submission" date="2016-08" db="EMBL/GenBank/DDBJ databases">
        <title>Pervasive Adenine N6-methylation of Active Genes in Fungi.</title>
        <authorList>
            <consortium name="DOE Joint Genome Institute"/>
            <person name="Mondo S.J."/>
            <person name="Dannebaum R.O."/>
            <person name="Kuo R.C."/>
            <person name="Labutti K."/>
            <person name="Haridas S."/>
            <person name="Kuo A."/>
            <person name="Salamov A."/>
            <person name="Ahrendt S.R."/>
            <person name="Lipzen A."/>
            <person name="Sullivan W."/>
            <person name="Andreopoulos W.B."/>
            <person name="Clum A."/>
            <person name="Lindquist E."/>
            <person name="Daum C."/>
            <person name="Ramamoorthy G.K."/>
            <person name="Gryganskyi A."/>
            <person name="Culley D."/>
            <person name="Magnuson J.K."/>
            <person name="James T.Y."/>
            <person name="O'Malley M.A."/>
            <person name="Stajich J.E."/>
            <person name="Spatafora J.W."/>
            <person name="Visel A."/>
            <person name="Grigoriev I.V."/>
        </authorList>
    </citation>
    <scope>NUCLEOTIDE SEQUENCE [LARGE SCALE GENOMIC DNA]</scope>
    <source>
        <strain evidence="2 3">S4</strain>
    </source>
</reference>
<evidence type="ECO:0000313" key="2">
    <source>
        <dbReference type="EMBL" id="ORX84868.1"/>
    </source>
</evidence>
<keyword evidence="1" id="KW-0732">Signal</keyword>
<dbReference type="Proteomes" id="UP000193944">
    <property type="component" value="Unassembled WGS sequence"/>
</dbReference>
<reference evidence="2 3" key="1">
    <citation type="submission" date="2016-08" db="EMBL/GenBank/DDBJ databases">
        <title>A Parts List for Fungal Cellulosomes Revealed by Comparative Genomics.</title>
        <authorList>
            <consortium name="DOE Joint Genome Institute"/>
            <person name="Haitjema C.H."/>
            <person name="Gilmore S.P."/>
            <person name="Henske J.K."/>
            <person name="Solomon K.V."/>
            <person name="De Groot R."/>
            <person name="Kuo A."/>
            <person name="Mondo S.J."/>
            <person name="Salamov A.A."/>
            <person name="Labutti K."/>
            <person name="Zhao Z."/>
            <person name="Chiniquy J."/>
            <person name="Barry K."/>
            <person name="Brewer H.M."/>
            <person name="Purvine S.O."/>
            <person name="Wright A.T."/>
            <person name="Boxma B."/>
            <person name="Van Alen T."/>
            <person name="Hackstein J.H."/>
            <person name="Baker S.E."/>
            <person name="Grigoriev I.V."/>
            <person name="O'Malley M.A."/>
        </authorList>
    </citation>
    <scope>NUCLEOTIDE SEQUENCE [LARGE SCALE GENOMIC DNA]</scope>
    <source>
        <strain evidence="2 3">S4</strain>
    </source>
</reference>
<feature type="chain" id="PRO_5012146674" evidence="1">
    <location>
        <begin position="24"/>
        <end position="77"/>
    </location>
</feature>
<evidence type="ECO:0000256" key="1">
    <source>
        <dbReference type="SAM" id="SignalP"/>
    </source>
</evidence>
<keyword evidence="3" id="KW-1185">Reference proteome</keyword>
<gene>
    <name evidence="2" type="ORF">BCR32DRAFT_325705</name>
</gene>
<accession>A0A1Y1XGI1</accession>
<dbReference type="EMBL" id="MCFG01000044">
    <property type="protein sequence ID" value="ORX84868.1"/>
    <property type="molecule type" value="Genomic_DNA"/>
</dbReference>